<dbReference type="AlphaFoldDB" id="A0A814KJH8"/>
<gene>
    <name evidence="2" type="ORF">GPM918_LOCUS16341</name>
    <name evidence="3" type="ORF">SRO942_LOCUS16341</name>
</gene>
<keyword evidence="4" id="KW-1185">Reference proteome</keyword>
<comment type="caution">
    <text evidence="2">The sequence shown here is derived from an EMBL/GenBank/DDBJ whole genome shotgun (WGS) entry which is preliminary data.</text>
</comment>
<dbReference type="OrthoDB" id="10053223at2759"/>
<dbReference type="Proteomes" id="UP000663829">
    <property type="component" value="Unassembled WGS sequence"/>
</dbReference>
<dbReference type="Proteomes" id="UP000681722">
    <property type="component" value="Unassembled WGS sequence"/>
</dbReference>
<reference evidence="2" key="1">
    <citation type="submission" date="2021-02" db="EMBL/GenBank/DDBJ databases">
        <authorList>
            <person name="Nowell W R."/>
        </authorList>
    </citation>
    <scope>NUCLEOTIDE SEQUENCE</scope>
</reference>
<evidence type="ECO:0000313" key="3">
    <source>
        <dbReference type="EMBL" id="CAF3821611.1"/>
    </source>
</evidence>
<organism evidence="2 4">
    <name type="scientific">Didymodactylos carnosus</name>
    <dbReference type="NCBI Taxonomy" id="1234261"/>
    <lineage>
        <taxon>Eukaryota</taxon>
        <taxon>Metazoa</taxon>
        <taxon>Spiralia</taxon>
        <taxon>Gnathifera</taxon>
        <taxon>Rotifera</taxon>
        <taxon>Eurotatoria</taxon>
        <taxon>Bdelloidea</taxon>
        <taxon>Philodinida</taxon>
        <taxon>Philodinidae</taxon>
        <taxon>Didymodactylos</taxon>
    </lineage>
</organism>
<proteinExistence type="predicted"/>
<feature type="region of interest" description="Disordered" evidence="1">
    <location>
        <begin position="1"/>
        <end position="81"/>
    </location>
</feature>
<accession>A0A814KJH8</accession>
<evidence type="ECO:0000256" key="1">
    <source>
        <dbReference type="SAM" id="MobiDB-lite"/>
    </source>
</evidence>
<evidence type="ECO:0000313" key="4">
    <source>
        <dbReference type="Proteomes" id="UP000663829"/>
    </source>
</evidence>
<protein>
    <submittedName>
        <fullName evidence="2">Uncharacterized protein</fullName>
    </submittedName>
</protein>
<feature type="compositionally biased region" description="Polar residues" evidence="1">
    <location>
        <begin position="45"/>
        <end position="55"/>
    </location>
</feature>
<sequence>MAEKHLRYYSPKVYRQQRRRTEKNKVLPQDSSSSSDDNIDANEPTAKTTELNVTNYAPDDDDNTLLDTVKDPYRDSSPPLYKDSSTSIMTTIRLITEFCMNVNMDKSNMIKLMKIVKSLLPTTQKKILGAFGKACLSTAKYLCANCHQLTSKTRYGSRKCENNECLSSSRTLTKKEIIEVITLDIRSQIQSIIQ</sequence>
<evidence type="ECO:0000313" key="2">
    <source>
        <dbReference type="EMBL" id="CAF1052191.1"/>
    </source>
</evidence>
<dbReference type="EMBL" id="CAJNOQ010004274">
    <property type="protein sequence ID" value="CAF1052191.1"/>
    <property type="molecule type" value="Genomic_DNA"/>
</dbReference>
<dbReference type="EMBL" id="CAJOBC010004274">
    <property type="protein sequence ID" value="CAF3821611.1"/>
    <property type="molecule type" value="Genomic_DNA"/>
</dbReference>
<name>A0A814KJH8_9BILA</name>